<keyword evidence="2" id="KW-1185">Reference proteome</keyword>
<reference evidence="1 2" key="1">
    <citation type="journal article" date="2018" name="Sci. Rep.">
        <title>Genomic signatures of local adaptation to the degree of environmental predictability in rotifers.</title>
        <authorList>
            <person name="Franch-Gras L."/>
            <person name="Hahn C."/>
            <person name="Garcia-Roger E.M."/>
            <person name="Carmona M.J."/>
            <person name="Serra M."/>
            <person name="Gomez A."/>
        </authorList>
    </citation>
    <scope>NUCLEOTIDE SEQUENCE [LARGE SCALE GENOMIC DNA]</scope>
    <source>
        <strain evidence="1">HYR1</strain>
    </source>
</reference>
<dbReference type="Proteomes" id="UP000276133">
    <property type="component" value="Unassembled WGS sequence"/>
</dbReference>
<name>A0A3M7S1X9_BRAPC</name>
<proteinExistence type="predicted"/>
<organism evidence="1 2">
    <name type="scientific">Brachionus plicatilis</name>
    <name type="common">Marine rotifer</name>
    <name type="synonym">Brachionus muelleri</name>
    <dbReference type="NCBI Taxonomy" id="10195"/>
    <lineage>
        <taxon>Eukaryota</taxon>
        <taxon>Metazoa</taxon>
        <taxon>Spiralia</taxon>
        <taxon>Gnathifera</taxon>
        <taxon>Rotifera</taxon>
        <taxon>Eurotatoria</taxon>
        <taxon>Monogononta</taxon>
        <taxon>Pseudotrocha</taxon>
        <taxon>Ploima</taxon>
        <taxon>Brachionidae</taxon>
        <taxon>Brachionus</taxon>
    </lineage>
</organism>
<sequence length="123" mass="14433">MFHIFLHRYFPAGGTIRGQLSIESQLVRNCGVRYNFFYESNSRQLERTRQGTFDRSPYSLKQDSVTDPNGLKSGFVTYPLLNNFHIKKIYNCLNKGIYLAFCGKLKFIIKFFDSNKMKNQLKI</sequence>
<gene>
    <name evidence="1" type="ORF">BpHYR1_012368</name>
</gene>
<protein>
    <submittedName>
        <fullName evidence="1">Uncharacterized protein</fullName>
    </submittedName>
</protein>
<evidence type="ECO:0000313" key="2">
    <source>
        <dbReference type="Proteomes" id="UP000276133"/>
    </source>
</evidence>
<accession>A0A3M7S1X9</accession>
<comment type="caution">
    <text evidence="1">The sequence shown here is derived from an EMBL/GenBank/DDBJ whole genome shotgun (WGS) entry which is preliminary data.</text>
</comment>
<evidence type="ECO:0000313" key="1">
    <source>
        <dbReference type="EMBL" id="RNA29640.1"/>
    </source>
</evidence>
<dbReference type="AlphaFoldDB" id="A0A3M7S1X9"/>
<dbReference type="EMBL" id="REGN01002183">
    <property type="protein sequence ID" value="RNA29640.1"/>
    <property type="molecule type" value="Genomic_DNA"/>
</dbReference>